<dbReference type="Proteomes" id="UP000285478">
    <property type="component" value="Chromosome"/>
</dbReference>
<dbReference type="AlphaFoldDB" id="A0A410H4L4"/>
<proteinExistence type="predicted"/>
<reference evidence="1 2" key="1">
    <citation type="journal article" date="2018" name="Environ. Microbiol.">
        <title>Genomes of ubiquitous marine and hypersaline Hydrogenovibrio, Thiomicrorhabdus and Thiomicrospira spp. encode a diversity of mechanisms to sustain chemolithoautotrophy in heterogeneous environments.</title>
        <authorList>
            <person name="Scott K.M."/>
            <person name="Williams J."/>
            <person name="Porter C.M.B."/>
            <person name="Russel S."/>
            <person name="Harmer T.L."/>
            <person name="Paul J.H."/>
            <person name="Antonen K.M."/>
            <person name="Bridges M.K."/>
            <person name="Camper G.J."/>
            <person name="Campla C.K."/>
            <person name="Casella L.G."/>
            <person name="Chase E."/>
            <person name="Conrad J.W."/>
            <person name="Cruz M.C."/>
            <person name="Dunlap D.S."/>
            <person name="Duran L."/>
            <person name="Fahsbender E.M."/>
            <person name="Goldsmith D.B."/>
            <person name="Keeley R.F."/>
            <person name="Kondoff M.R."/>
            <person name="Kussy B.I."/>
            <person name="Lane M.K."/>
            <person name="Lawler S."/>
            <person name="Leigh B.A."/>
            <person name="Lewis C."/>
            <person name="Lostal L.M."/>
            <person name="Marking D."/>
            <person name="Mancera P.A."/>
            <person name="McClenthan E.C."/>
            <person name="McIntyre E.A."/>
            <person name="Mine J.A."/>
            <person name="Modi S."/>
            <person name="Moore B.D."/>
            <person name="Morgan W.A."/>
            <person name="Nelson K.M."/>
            <person name="Nguyen K.N."/>
            <person name="Ogburn N."/>
            <person name="Parrino D.G."/>
            <person name="Pedapudi A.D."/>
            <person name="Pelham R.P."/>
            <person name="Preece A.M."/>
            <person name="Rampersad E.A."/>
            <person name="Richardson J.C."/>
            <person name="Rodgers C.M."/>
            <person name="Schaffer B.L."/>
            <person name="Sheridan N.E."/>
            <person name="Solone M.R."/>
            <person name="Staley Z.R."/>
            <person name="Tabuchi M."/>
            <person name="Waide R.J."/>
            <person name="Wanjugi P.W."/>
            <person name="Young S."/>
            <person name="Clum A."/>
            <person name="Daum C."/>
            <person name="Huntemann M."/>
            <person name="Ivanova N."/>
            <person name="Kyrpides N."/>
            <person name="Mikhailova N."/>
            <person name="Palaniappan K."/>
            <person name="Pillay M."/>
            <person name="Reddy T.B.K."/>
            <person name="Shapiro N."/>
            <person name="Stamatis D."/>
            <person name="Varghese N."/>
            <person name="Woyke T."/>
            <person name="Boden R."/>
            <person name="Freyermuth S.K."/>
            <person name="Kerfeld C.A."/>
        </authorList>
    </citation>
    <scope>NUCLEOTIDE SEQUENCE [LARGE SCALE GENOMIC DNA]</scope>
    <source>
        <strain evidence="1 2">JR-2</strain>
    </source>
</reference>
<gene>
    <name evidence="1" type="ORF">EPV75_09225</name>
</gene>
<accession>A0A410H4L4</accession>
<dbReference type="InterPro" id="IPR027417">
    <property type="entry name" value="P-loop_NTPase"/>
</dbReference>
<keyword evidence="1" id="KW-0547">Nucleotide-binding</keyword>
<protein>
    <submittedName>
        <fullName evidence="1">ATP-binding protein</fullName>
    </submittedName>
</protein>
<evidence type="ECO:0000313" key="2">
    <source>
        <dbReference type="Proteomes" id="UP000285478"/>
    </source>
</evidence>
<dbReference type="KEGG" id="htr:EPV75_09225"/>
<keyword evidence="2" id="KW-1185">Reference proteome</keyword>
<evidence type="ECO:0000313" key="1">
    <source>
        <dbReference type="EMBL" id="QAB15841.1"/>
    </source>
</evidence>
<dbReference type="PANTHER" id="PTHR42935">
    <property type="entry name" value="SLR0930 PROTEIN"/>
    <property type="match status" value="1"/>
</dbReference>
<dbReference type="GO" id="GO:0005524">
    <property type="term" value="F:ATP binding"/>
    <property type="evidence" value="ECO:0007669"/>
    <property type="project" value="UniProtKB-KW"/>
</dbReference>
<dbReference type="SUPFAM" id="SSF52540">
    <property type="entry name" value="P-loop containing nucleoside triphosphate hydrolases"/>
    <property type="match status" value="1"/>
</dbReference>
<dbReference type="InterPro" id="IPR008533">
    <property type="entry name" value="DUF815"/>
</dbReference>
<dbReference type="RefSeq" id="WP_128385187.1">
    <property type="nucleotide sequence ID" value="NZ_CP035033.1"/>
</dbReference>
<dbReference type="Gene3D" id="3.40.50.300">
    <property type="entry name" value="P-loop containing nucleotide triphosphate hydrolases"/>
    <property type="match status" value="1"/>
</dbReference>
<sequence length="264" mass="30126">MAKDINWKKTYAAVWRGKKGRLRAVSDLDSIAMDDLLGIDTQKAEFRQNLEQFLDGRPRNHVLLWGARGTGKSSLVKAALNTYGDQKLRVVEVEKQDIDDLPEISDLLRELPWRFLLYCDDLTFEAGDPRYRYLKVLMEGSIERPPENILMMATSNRRHLVSEKMQDNLAATLGPNGEIHHGDTVEESTSLADRFGLRLSFYAPPQDQYLQMVDRLFTDYAGDREMLHREAINFATARGGRSGRVAKQFYNYFATQISGSDNEG</sequence>
<dbReference type="CDD" id="cd00009">
    <property type="entry name" value="AAA"/>
    <property type="match status" value="1"/>
</dbReference>
<keyword evidence="1" id="KW-0067">ATP-binding</keyword>
<name>A0A410H4L4_9GAMM</name>
<organism evidence="1 2">
    <name type="scientific">Hydrogenovibrio thermophilus</name>
    <dbReference type="NCBI Taxonomy" id="265883"/>
    <lineage>
        <taxon>Bacteria</taxon>
        <taxon>Pseudomonadati</taxon>
        <taxon>Pseudomonadota</taxon>
        <taxon>Gammaproteobacteria</taxon>
        <taxon>Thiotrichales</taxon>
        <taxon>Piscirickettsiaceae</taxon>
        <taxon>Hydrogenovibrio</taxon>
    </lineage>
</organism>
<dbReference type="PANTHER" id="PTHR42935:SF1">
    <property type="entry name" value="SLR0930 PROTEIN"/>
    <property type="match status" value="1"/>
</dbReference>
<dbReference type="Pfam" id="PF05673">
    <property type="entry name" value="DUF815"/>
    <property type="match status" value="1"/>
</dbReference>
<dbReference type="EMBL" id="CP035033">
    <property type="protein sequence ID" value="QAB15841.1"/>
    <property type="molecule type" value="Genomic_DNA"/>
</dbReference>